<evidence type="ECO:0000313" key="2">
    <source>
        <dbReference type="Proteomes" id="UP000002799"/>
    </source>
</evidence>
<dbReference type="Proteomes" id="UP000002799">
    <property type="component" value="Chromosome"/>
</dbReference>
<proteinExistence type="predicted"/>
<name>A0A140PTT1_9FUSO</name>
<dbReference type="HOGENOM" id="CLU_125900_0_0_0"/>
<evidence type="ECO:0000313" key="1">
    <source>
        <dbReference type="EMBL" id="EEO43191.1"/>
    </source>
</evidence>
<dbReference type="RefSeq" id="WP_008702082.1">
    <property type="nucleotide sequence ID" value="NZ_AKBT01000001.1"/>
</dbReference>
<sequence length="183" mass="22234">MLKIRNKIFTFNKDEEVYMGHLSIWNKETEVHFYGAINRDYEEKLEEKLNWFEKNRLSVIDKFIQEDDVFNSINQMIENKELEINNQKIFSKITEEDFKSSFYIKLVNFEFLQNDITIDSYMGTEPDYLMGHFVNIKITSNFNINIHYTYVLPSLINQAIERNLRKPWKKEDKILIFPYVKKY</sequence>
<reference evidence="1 2" key="1">
    <citation type="submission" date="2013-11" db="EMBL/GenBank/DDBJ databases">
        <title>The Genome Sequence of Fusobacterium sp. 7_1.</title>
        <authorList>
            <consortium name="The Broad Institute Genome Sequencing Platform"/>
            <person name="Earl A."/>
            <person name="Ward D."/>
            <person name="Feldgarden M."/>
            <person name="Gevers D."/>
            <person name="Strauss J."/>
            <person name="Ambrose C.E."/>
            <person name="Allen-Vercoe E."/>
            <person name="Walker B."/>
            <person name="Young S.K."/>
            <person name="Zeng Q."/>
            <person name="Gargeya S."/>
            <person name="Fitzgerald M."/>
            <person name="Haas B."/>
            <person name="Abouelleil A."/>
            <person name="Alvarado L."/>
            <person name="Arachchi H.M."/>
            <person name="Berlin A.M."/>
            <person name="Chapman S.B."/>
            <person name="Goldberg J."/>
            <person name="Griggs A."/>
            <person name="Gujja S."/>
            <person name="Hansen M."/>
            <person name="Howarth C."/>
            <person name="Imamovic A."/>
            <person name="Larimer J."/>
            <person name="McCowen C."/>
            <person name="Montmayeur A."/>
            <person name="Murphy C."/>
            <person name="Neiman D."/>
            <person name="Pearson M."/>
            <person name="Priest M."/>
            <person name="Roberts A."/>
            <person name="Saif S."/>
            <person name="Shea T."/>
            <person name="Sisk P."/>
            <person name="Sykes S."/>
            <person name="Wortman J."/>
            <person name="Nusbaum C."/>
            <person name="Birren B."/>
        </authorList>
    </citation>
    <scope>NUCLEOTIDE SEQUENCE [LARGE SCALE GENOMIC DNA]</scope>
    <source>
        <strain evidence="1 2">7_1</strain>
    </source>
</reference>
<gene>
    <name evidence="1" type="ORF">FSDG_01750</name>
</gene>
<dbReference type="AlphaFoldDB" id="A0A140PTT1"/>
<protein>
    <submittedName>
        <fullName evidence="1">Uncharacterized protein</fullName>
    </submittedName>
</protein>
<organism evidence="1 2">
    <name type="scientific">Fusobacterium animalis 7_1</name>
    <dbReference type="NCBI Taxonomy" id="457405"/>
    <lineage>
        <taxon>Bacteria</taxon>
        <taxon>Fusobacteriati</taxon>
        <taxon>Fusobacteriota</taxon>
        <taxon>Fusobacteriia</taxon>
        <taxon>Fusobacteriales</taxon>
        <taxon>Fusobacteriaceae</taxon>
        <taxon>Fusobacterium</taxon>
    </lineage>
</organism>
<accession>A0A140PTT1</accession>
<dbReference type="KEGG" id="fne:FSDG_01750"/>
<dbReference type="EMBL" id="CP007062">
    <property type="protein sequence ID" value="EEO43191.1"/>
    <property type="molecule type" value="Genomic_DNA"/>
</dbReference>